<dbReference type="GO" id="GO:0005524">
    <property type="term" value="F:ATP binding"/>
    <property type="evidence" value="ECO:0007669"/>
    <property type="project" value="UniProtKB-KW"/>
</dbReference>
<dbReference type="PIRSF" id="PIRSF000535">
    <property type="entry name" value="1PFK/6PFK/LacC"/>
    <property type="match status" value="1"/>
</dbReference>
<keyword evidence="3 8" id="KW-0423">Lactose metabolism</keyword>
<evidence type="ECO:0000256" key="2">
    <source>
        <dbReference type="ARBA" id="ARBA00022679"/>
    </source>
</evidence>
<evidence type="ECO:0000256" key="8">
    <source>
        <dbReference type="PIRNR" id="PIRNR000535"/>
    </source>
</evidence>
<dbReference type="FunFam" id="3.40.1190.20:FF:000001">
    <property type="entry name" value="Phosphofructokinase"/>
    <property type="match status" value="1"/>
</dbReference>
<dbReference type="InterPro" id="IPR029056">
    <property type="entry name" value="Ribokinase-like"/>
</dbReference>
<dbReference type="EC" id="2.7.1.144" evidence="7 8"/>
<dbReference type="EMBL" id="UHFG01000004">
    <property type="protein sequence ID" value="SUN50613.1"/>
    <property type="molecule type" value="Genomic_DNA"/>
</dbReference>
<feature type="domain" description="Carbohydrate kinase PfkB" evidence="9">
    <location>
        <begin position="7"/>
        <end position="292"/>
    </location>
</feature>
<keyword evidence="6 8" id="KW-0067">ATP-binding</keyword>
<evidence type="ECO:0000256" key="3">
    <source>
        <dbReference type="ARBA" id="ARBA00022736"/>
    </source>
</evidence>
<gene>
    <name evidence="10" type="primary">lacC_3</name>
    <name evidence="10" type="ORF">NCTC4670_01498</name>
</gene>
<dbReference type="GO" id="GO:0009024">
    <property type="term" value="F:tagatose-6-phosphate kinase activity"/>
    <property type="evidence" value="ECO:0007669"/>
    <property type="project" value="UniProtKB-UniRule"/>
</dbReference>
<dbReference type="SUPFAM" id="SSF53613">
    <property type="entry name" value="Ribokinase-like"/>
    <property type="match status" value="1"/>
</dbReference>
<evidence type="ECO:0000256" key="4">
    <source>
        <dbReference type="ARBA" id="ARBA00022741"/>
    </source>
</evidence>
<evidence type="ECO:0000256" key="1">
    <source>
        <dbReference type="ARBA" id="ARBA00005380"/>
    </source>
</evidence>
<dbReference type="Gene3D" id="3.40.1190.20">
    <property type="match status" value="1"/>
</dbReference>
<dbReference type="CDD" id="cd01164">
    <property type="entry name" value="FruK_PfkB_like"/>
    <property type="match status" value="1"/>
</dbReference>
<dbReference type="GO" id="GO:0008443">
    <property type="term" value="F:phosphofructokinase activity"/>
    <property type="evidence" value="ECO:0007669"/>
    <property type="project" value="UniProtKB-ARBA"/>
</dbReference>
<proteinExistence type="inferred from homology"/>
<accession>A0A380JXC8</accession>
<evidence type="ECO:0000256" key="5">
    <source>
        <dbReference type="ARBA" id="ARBA00022777"/>
    </source>
</evidence>
<reference evidence="10 11" key="1">
    <citation type="submission" date="2018-06" db="EMBL/GenBank/DDBJ databases">
        <authorList>
            <consortium name="Pathogen Informatics"/>
            <person name="Doyle S."/>
        </authorList>
    </citation>
    <scope>NUCLEOTIDE SEQUENCE [LARGE SCALE GENOMIC DNA]</scope>
    <source>
        <strain evidence="10 11">NCTC4670</strain>
    </source>
</reference>
<keyword evidence="2 8" id="KW-0808">Transferase</keyword>
<dbReference type="PANTHER" id="PTHR46566:SF5">
    <property type="entry name" value="1-PHOSPHOFRUCTOKINASE"/>
    <property type="match status" value="1"/>
</dbReference>
<dbReference type="NCBIfam" id="TIGR01231">
    <property type="entry name" value="lacC"/>
    <property type="match status" value="1"/>
</dbReference>
<evidence type="ECO:0000256" key="6">
    <source>
        <dbReference type="ARBA" id="ARBA00022840"/>
    </source>
</evidence>
<comment type="pathway">
    <text evidence="8">Carbohydrate metabolism; D-tagatose 6-phosphate degradation; D-glyceraldehyde 3-phosphate and glycerone phosphate from D-tagatose 6-phosphate: step 1/2.</text>
</comment>
<dbReference type="Pfam" id="PF00294">
    <property type="entry name" value="PfkB"/>
    <property type="match status" value="1"/>
</dbReference>
<dbReference type="Proteomes" id="UP000254797">
    <property type="component" value="Unassembled WGS sequence"/>
</dbReference>
<dbReference type="PROSITE" id="PS00584">
    <property type="entry name" value="PFKB_KINASES_2"/>
    <property type="match status" value="1"/>
</dbReference>
<dbReference type="UniPathway" id="UPA00704">
    <property type="reaction ID" value="UER00715"/>
</dbReference>
<keyword evidence="5 10" id="KW-0418">Kinase</keyword>
<dbReference type="InterPro" id="IPR005926">
    <property type="entry name" value="LacC"/>
</dbReference>
<dbReference type="RefSeq" id="WP_115246359.1">
    <property type="nucleotide sequence ID" value="NZ_UHFG01000004.1"/>
</dbReference>
<evidence type="ECO:0000259" key="9">
    <source>
        <dbReference type="Pfam" id="PF00294"/>
    </source>
</evidence>
<protein>
    <recommendedName>
        <fullName evidence="7 8">Tagatose-6-phosphate kinase</fullName>
        <ecNumber evidence="7 8">2.7.1.144</ecNumber>
    </recommendedName>
</protein>
<keyword evidence="4 8" id="KW-0547">Nucleotide-binding</keyword>
<sequence>MILTVTLNPSVDISYPLDCLALDMVNRVAHVSKTAGGKGLNVTRVLAEAGQSVVATGFIGGKLGDFVIHQLQEQGISNQFFKIKGETRNCIAILHEGMQTEILEAGPYIDVDEAEGFLNHMSIIAKQFDVLTFSGSLPKGLAANYYQDLITMARAYGSKVVLDCSGAPLKAVLASKDKPTVIKPNLEELEALLGEPITLDEERLVSLLSQPLFEGIEWIIISLGAQGAFAKHHNRFYRVSLPKIKVANPVGSGDATVAGIAWALAEGDDDETLLRKANVLGMLNAQESKTGHVNMAHFDKLYQELQVREVTHDNNSK</sequence>
<evidence type="ECO:0000256" key="7">
    <source>
        <dbReference type="NCBIfam" id="TIGR01231"/>
    </source>
</evidence>
<comment type="catalytic activity">
    <reaction evidence="8">
        <text>D-tagatofuranose 6-phosphate + ATP = D-tagatofuranose 1,6-bisphosphate + ADP + H(+)</text>
        <dbReference type="Rhea" id="RHEA:12420"/>
        <dbReference type="ChEBI" id="CHEBI:15378"/>
        <dbReference type="ChEBI" id="CHEBI:30616"/>
        <dbReference type="ChEBI" id="CHEBI:58694"/>
        <dbReference type="ChEBI" id="CHEBI:58695"/>
        <dbReference type="ChEBI" id="CHEBI:456216"/>
        <dbReference type="EC" id="2.7.1.144"/>
    </reaction>
</comment>
<dbReference type="PANTHER" id="PTHR46566">
    <property type="entry name" value="1-PHOSPHOFRUCTOKINASE-RELATED"/>
    <property type="match status" value="1"/>
</dbReference>
<dbReference type="NCBIfam" id="NF010033">
    <property type="entry name" value="PRK13508.1"/>
    <property type="match status" value="1"/>
</dbReference>
<dbReference type="AlphaFoldDB" id="A0A380JXC8"/>
<dbReference type="GO" id="GO:2001059">
    <property type="term" value="P:D-tagatose 6-phosphate catabolic process"/>
    <property type="evidence" value="ECO:0007669"/>
    <property type="project" value="UniProtKB-UniPathway"/>
</dbReference>
<dbReference type="InterPro" id="IPR002173">
    <property type="entry name" value="Carboh/pur_kinase_PfkB_CS"/>
</dbReference>
<evidence type="ECO:0000313" key="11">
    <source>
        <dbReference type="Proteomes" id="UP000254797"/>
    </source>
</evidence>
<evidence type="ECO:0000313" key="10">
    <source>
        <dbReference type="EMBL" id="SUN50613.1"/>
    </source>
</evidence>
<organism evidence="10 11">
    <name type="scientific">Streptococcus dysgalactiae subsp. dysgalactiae</name>
    <dbReference type="NCBI Taxonomy" id="99822"/>
    <lineage>
        <taxon>Bacteria</taxon>
        <taxon>Bacillati</taxon>
        <taxon>Bacillota</taxon>
        <taxon>Bacilli</taxon>
        <taxon>Lactobacillales</taxon>
        <taxon>Streptococcaceae</taxon>
        <taxon>Streptococcus</taxon>
    </lineage>
</organism>
<dbReference type="GO" id="GO:0005829">
    <property type="term" value="C:cytosol"/>
    <property type="evidence" value="ECO:0007669"/>
    <property type="project" value="TreeGrafter"/>
</dbReference>
<dbReference type="InterPro" id="IPR017583">
    <property type="entry name" value="Tagatose/fructose_Pkinase"/>
</dbReference>
<name>A0A380JXC8_STRDY</name>
<dbReference type="GO" id="GO:0019512">
    <property type="term" value="P:lactose catabolic process via tagatose-6-phosphate"/>
    <property type="evidence" value="ECO:0007669"/>
    <property type="project" value="InterPro"/>
</dbReference>
<dbReference type="InterPro" id="IPR011611">
    <property type="entry name" value="PfkB_dom"/>
</dbReference>
<dbReference type="NCBIfam" id="TIGR03168">
    <property type="entry name" value="1-PFK"/>
    <property type="match status" value="1"/>
</dbReference>
<dbReference type="GO" id="GO:0044281">
    <property type="term" value="P:small molecule metabolic process"/>
    <property type="evidence" value="ECO:0007669"/>
    <property type="project" value="UniProtKB-ARBA"/>
</dbReference>
<comment type="similarity">
    <text evidence="1">Belongs to the carbohydrate kinase pfkB family.</text>
</comment>
<comment type="similarity">
    <text evidence="8">Belongs to the carbohydrate kinase PfkB family. LacC subfamily.</text>
</comment>